<reference evidence="2 3" key="1">
    <citation type="submission" date="2016-03" db="EMBL/GenBank/DDBJ databases">
        <title>Niastella vici sp. nov., isolated from farmland soil.</title>
        <authorList>
            <person name="Chen L."/>
            <person name="Wang D."/>
            <person name="Yang S."/>
            <person name="Wang G."/>
        </authorList>
    </citation>
    <scope>NUCLEOTIDE SEQUENCE [LARGE SCALE GENOMIC DNA]</scope>
    <source>
        <strain evidence="2 3">DJ57</strain>
    </source>
</reference>
<sequence length="530" mass="59001">MTLPEGINLLPITDWQNGHQNFTVNLTKDASFNLRLPFAFTETEKNYQATTKNFQWLIQHAVDNNLKLRALGNGWSFSDVQVCTGGLVDTRELRTFFSIGNSFLSPQYLASGKTAKDLVFTQCGMSILQMNKELEEENGWLRSLRASGASNGQTIAGATATGTHGAGIKAGAVHDAIVGLHLVTGFNRHVWLERASNPVASPAFTDWLGAEIFRDDDLFNAAVVSFGSFGFIHGVLLETEPIYLLEKYTSANIPYNDNLKQAINEWKFEALNDFLPFPPESPGRSLYHFEVLVNPHRFAVNDADKGVYLRAMYKTPYRTDYTKPAQPGGNFQYGDELLGLIQTILDNIGKKLTQKLIPPLVTKLFPLAFAANEQATGTIGEIFTNTKFRGKAASAATAIDTSNASRAIEEIVALNRKIPFPGALALRFVKGTQATLGFTKFEKTCVLEMDGVESATSRKFFSSVWDRFEAIGLPYTLHWGKINFNLTEARIRQMYGDTAVNKWLTARHKLLDNETQKVFTNEFMERTGLM</sequence>
<dbReference type="EMBL" id="LVYD01000002">
    <property type="protein sequence ID" value="OQP66292.1"/>
    <property type="molecule type" value="Genomic_DNA"/>
</dbReference>
<dbReference type="Pfam" id="PF01565">
    <property type="entry name" value="FAD_binding_4"/>
    <property type="match status" value="1"/>
</dbReference>
<dbReference type="AlphaFoldDB" id="A0A1V9G6V6"/>
<dbReference type="PANTHER" id="PTHR43762">
    <property type="entry name" value="L-GULONOLACTONE OXIDASE"/>
    <property type="match status" value="1"/>
</dbReference>
<dbReference type="PROSITE" id="PS51387">
    <property type="entry name" value="FAD_PCMH"/>
    <property type="match status" value="1"/>
</dbReference>
<dbReference type="InterPro" id="IPR016169">
    <property type="entry name" value="FAD-bd_PCMH_sub2"/>
</dbReference>
<dbReference type="RefSeq" id="WP_081145229.1">
    <property type="nucleotide sequence ID" value="NZ_LVYD01000002.1"/>
</dbReference>
<dbReference type="InterPro" id="IPR036318">
    <property type="entry name" value="FAD-bd_PCMH-like_sf"/>
</dbReference>
<dbReference type="Proteomes" id="UP000192796">
    <property type="component" value="Unassembled WGS sequence"/>
</dbReference>
<dbReference type="STRING" id="1703345.A3860_12370"/>
<dbReference type="GO" id="GO:0016899">
    <property type="term" value="F:oxidoreductase activity, acting on the CH-OH group of donors, oxygen as acceptor"/>
    <property type="evidence" value="ECO:0007669"/>
    <property type="project" value="InterPro"/>
</dbReference>
<evidence type="ECO:0000313" key="2">
    <source>
        <dbReference type="EMBL" id="OQP66292.1"/>
    </source>
</evidence>
<dbReference type="InterPro" id="IPR010031">
    <property type="entry name" value="FAD_lactone_oxidase-like"/>
</dbReference>
<organism evidence="2 3">
    <name type="scientific">Niastella vici</name>
    <dbReference type="NCBI Taxonomy" id="1703345"/>
    <lineage>
        <taxon>Bacteria</taxon>
        <taxon>Pseudomonadati</taxon>
        <taxon>Bacteroidota</taxon>
        <taxon>Chitinophagia</taxon>
        <taxon>Chitinophagales</taxon>
        <taxon>Chitinophagaceae</taxon>
        <taxon>Niastella</taxon>
    </lineage>
</organism>
<dbReference type="PANTHER" id="PTHR43762:SF1">
    <property type="entry name" value="D-ARABINONO-1,4-LACTONE OXIDASE"/>
    <property type="match status" value="1"/>
</dbReference>
<gene>
    <name evidence="2" type="ORF">A3860_12370</name>
</gene>
<accession>A0A1V9G6V6</accession>
<dbReference type="Gene3D" id="3.30.465.10">
    <property type="match status" value="1"/>
</dbReference>
<dbReference type="GO" id="GO:0071949">
    <property type="term" value="F:FAD binding"/>
    <property type="evidence" value="ECO:0007669"/>
    <property type="project" value="InterPro"/>
</dbReference>
<dbReference type="OrthoDB" id="9800184at2"/>
<feature type="domain" description="FAD-binding PCMH-type" evidence="1">
    <location>
        <begin position="35"/>
        <end position="242"/>
    </location>
</feature>
<keyword evidence="3" id="KW-1185">Reference proteome</keyword>
<dbReference type="InterPro" id="IPR016166">
    <property type="entry name" value="FAD-bd_PCMH"/>
</dbReference>
<evidence type="ECO:0000313" key="3">
    <source>
        <dbReference type="Proteomes" id="UP000192796"/>
    </source>
</evidence>
<name>A0A1V9G6V6_9BACT</name>
<evidence type="ECO:0000259" key="1">
    <source>
        <dbReference type="PROSITE" id="PS51387"/>
    </source>
</evidence>
<proteinExistence type="predicted"/>
<protein>
    <submittedName>
        <fullName evidence="2">FAD-linked oxidase</fullName>
    </submittedName>
</protein>
<dbReference type="SUPFAM" id="SSF56176">
    <property type="entry name" value="FAD-binding/transporter-associated domain-like"/>
    <property type="match status" value="1"/>
</dbReference>
<comment type="caution">
    <text evidence="2">The sequence shown here is derived from an EMBL/GenBank/DDBJ whole genome shotgun (WGS) entry which is preliminary data.</text>
</comment>
<dbReference type="InterPro" id="IPR006094">
    <property type="entry name" value="Oxid_FAD_bind_N"/>
</dbReference>